<protein>
    <recommendedName>
        <fullName evidence="4">Myb/SANT-like domain-containing protein</fullName>
    </recommendedName>
</protein>
<evidence type="ECO:0000313" key="2">
    <source>
        <dbReference type="EMBL" id="KAH0939031.1"/>
    </source>
</evidence>
<dbReference type="EMBL" id="JAGKQM010000002">
    <property type="protein sequence ID" value="KAH0939031.1"/>
    <property type="molecule type" value="Genomic_DNA"/>
</dbReference>
<gene>
    <name evidence="2" type="ORF">HID58_006492</name>
</gene>
<evidence type="ECO:0000313" key="3">
    <source>
        <dbReference type="Proteomes" id="UP000824890"/>
    </source>
</evidence>
<comment type="caution">
    <text evidence="2">The sequence shown here is derived from an EMBL/GenBank/DDBJ whole genome shotgun (WGS) entry which is preliminary data.</text>
</comment>
<proteinExistence type="predicted"/>
<reference evidence="2 3" key="1">
    <citation type="submission" date="2021-05" db="EMBL/GenBank/DDBJ databases">
        <title>Genome Assembly of Synthetic Allotetraploid Brassica napus Reveals Homoeologous Exchanges between Subgenomes.</title>
        <authorList>
            <person name="Davis J.T."/>
        </authorList>
    </citation>
    <scope>NUCLEOTIDE SEQUENCE [LARGE SCALE GENOMIC DNA]</scope>
    <source>
        <strain evidence="3">cv. Da-Ae</strain>
        <tissue evidence="2">Seedling</tissue>
    </source>
</reference>
<keyword evidence="3" id="KW-1185">Reference proteome</keyword>
<evidence type="ECO:0008006" key="4">
    <source>
        <dbReference type="Google" id="ProtNLM"/>
    </source>
</evidence>
<name>A0ABQ8EBJ2_BRANA</name>
<feature type="region of interest" description="Disordered" evidence="1">
    <location>
        <begin position="1"/>
        <end position="29"/>
    </location>
</feature>
<evidence type="ECO:0000256" key="1">
    <source>
        <dbReference type="SAM" id="MobiDB-lite"/>
    </source>
</evidence>
<sequence length="133" mass="15425">MSSNRQINTNYGRTKNSSRPTEASTPHTKTTLRLFDEALSRNNYILKNPSANGREYMVDKFNRAFNMNISKLDEFKKKYKGWKNLMIYIGMQIKKKFEPKTARVFGCEGTMSRITRCTLTISTFCTSKKEIAN</sequence>
<dbReference type="Proteomes" id="UP000824890">
    <property type="component" value="Unassembled WGS sequence"/>
</dbReference>
<organism evidence="2 3">
    <name type="scientific">Brassica napus</name>
    <name type="common">Rape</name>
    <dbReference type="NCBI Taxonomy" id="3708"/>
    <lineage>
        <taxon>Eukaryota</taxon>
        <taxon>Viridiplantae</taxon>
        <taxon>Streptophyta</taxon>
        <taxon>Embryophyta</taxon>
        <taxon>Tracheophyta</taxon>
        <taxon>Spermatophyta</taxon>
        <taxon>Magnoliopsida</taxon>
        <taxon>eudicotyledons</taxon>
        <taxon>Gunneridae</taxon>
        <taxon>Pentapetalae</taxon>
        <taxon>rosids</taxon>
        <taxon>malvids</taxon>
        <taxon>Brassicales</taxon>
        <taxon>Brassicaceae</taxon>
        <taxon>Brassiceae</taxon>
        <taxon>Brassica</taxon>
    </lineage>
</organism>
<accession>A0ABQ8EBJ2</accession>